<feature type="domain" description="C2H2-type" evidence="13">
    <location>
        <begin position="580"/>
        <end position="608"/>
    </location>
</feature>
<feature type="domain" description="C2H2-type" evidence="13">
    <location>
        <begin position="524"/>
        <end position="551"/>
    </location>
</feature>
<reference evidence="14" key="1">
    <citation type="thesis" date="2020" institute="ProQuest LLC" country="789 East Eisenhower Parkway, Ann Arbor, MI, USA">
        <title>Comparative Genomics and Chromosome Evolution.</title>
        <authorList>
            <person name="Mudd A.B."/>
        </authorList>
    </citation>
    <scope>NUCLEOTIDE SEQUENCE</scope>
    <source>
        <strain evidence="14">HN-11 Male</strain>
        <tissue evidence="14">Kidney and liver</tissue>
    </source>
</reference>
<dbReference type="AlphaFoldDB" id="A0A8J6ETG2"/>
<keyword evidence="3" id="KW-0479">Metal-binding</keyword>
<evidence type="ECO:0000256" key="2">
    <source>
        <dbReference type="ARBA" id="ARBA00006991"/>
    </source>
</evidence>
<dbReference type="PROSITE" id="PS50157">
    <property type="entry name" value="ZINC_FINGER_C2H2_2"/>
    <property type="match status" value="12"/>
</dbReference>
<evidence type="ECO:0000256" key="7">
    <source>
        <dbReference type="ARBA" id="ARBA00023015"/>
    </source>
</evidence>
<dbReference type="GO" id="GO:0005634">
    <property type="term" value="C:nucleus"/>
    <property type="evidence" value="ECO:0007669"/>
    <property type="project" value="UniProtKB-SubCell"/>
</dbReference>
<evidence type="ECO:0000256" key="11">
    <source>
        <dbReference type="PROSITE-ProRule" id="PRU00042"/>
    </source>
</evidence>
<dbReference type="EMBL" id="WNTK01000013">
    <property type="protein sequence ID" value="KAG9474691.1"/>
    <property type="molecule type" value="Genomic_DNA"/>
</dbReference>
<dbReference type="GO" id="GO:0008270">
    <property type="term" value="F:zinc ion binding"/>
    <property type="evidence" value="ECO:0007669"/>
    <property type="project" value="UniProtKB-KW"/>
</dbReference>
<evidence type="ECO:0000256" key="8">
    <source>
        <dbReference type="ARBA" id="ARBA00023125"/>
    </source>
</evidence>
<feature type="domain" description="C2H2-type" evidence="13">
    <location>
        <begin position="107"/>
        <end position="134"/>
    </location>
</feature>
<dbReference type="SMART" id="SM00355">
    <property type="entry name" value="ZnF_C2H2"/>
    <property type="match status" value="14"/>
</dbReference>
<comment type="subcellular location">
    <subcellularLocation>
        <location evidence="1">Nucleus</location>
    </subcellularLocation>
</comment>
<keyword evidence="10" id="KW-0539">Nucleus</keyword>
<dbReference type="SUPFAM" id="SSF57667">
    <property type="entry name" value="beta-beta-alpha zinc fingers"/>
    <property type="match status" value="7"/>
</dbReference>
<feature type="domain" description="C2H2-type" evidence="13">
    <location>
        <begin position="190"/>
        <end position="217"/>
    </location>
</feature>
<feature type="domain" description="C2H2-type" evidence="13">
    <location>
        <begin position="246"/>
        <end position="274"/>
    </location>
</feature>
<dbReference type="PANTHER" id="PTHR16515:SF49">
    <property type="entry name" value="GASTRULA ZINC FINGER PROTEIN XLCGF49.1-LIKE-RELATED"/>
    <property type="match status" value="1"/>
</dbReference>
<sequence length="772" mass="86897">MLDGHEAFSNMSEFHVTPVQGEDGAIVGVQVTGIQPDADSGALHTQLFDIRELGDSLQLESEPPNPEEPCGDVMEEKTNASEIRSAEPQEAAAPEPPAQTAAAAMLYSCTDCKFSSGNLAALRRHLRRHSDKYKCKLCEKPFACATELRIHMNVHLGIKPHKCSQCDMAYSTAADLLRHTRSVHSLEKPFQCCYCAYTSAEASRMKIHIRSHTGERPFVCTQCPFASTDAFKLRRHIQTHTGEKPYSCNVCQAKFTQRNSMKMHILRKHTENLPKEHCPICNAALFGKHDVQVHIRKQHAYLETPIKCRFCAETFHERYIFRQHQQSHRLEKQGGNKPARAKKSDAANLDGQDAESEPKESSLTWKILPSSEETQLLLNLHGSEQPGALTELHSIPMQAEDGSIVQALVVQSAEQVDAAELLNLGEVLQPLMQQHSASGPLVIAVNCNQPVLTDPDQAVNPNDASQEMAALPASQMRRPRRLQLINPEDQIEVKLHRCKECDKSFSTGLELLRHKKSHKAENTFKCPFCEHETPEAEQLILHIQIHSEDRPFHCDECSYATTDAFKLSRHKRTHTGERPYSCSVCQITFTQKSTMEMHVLRKHTKELPKLQCPLCDTILTGKVGLKIHIRKQHSQTENALKCRFCPAVFHERFMLRQHLKVHQKGKMAKAVSTMKRKAVMRNNDKPSVLEEERSPGPQEEAFTWQVVPAEQEAEIHLLISGSEELEPLSEYHVLPLQTEDGSIIGIQLAGLQEVEQLDMDAMHTQVILGDNV</sequence>
<proteinExistence type="inferred from homology"/>
<keyword evidence="9" id="KW-0804">Transcription</keyword>
<dbReference type="FunFam" id="3.30.160.60:FF:000065">
    <property type="entry name" value="B-cell CLL/lymphoma 6, member B"/>
    <property type="match status" value="1"/>
</dbReference>
<comment type="similarity">
    <text evidence="2">Belongs to the krueppel C2H2-type zinc-finger protein family.</text>
</comment>
<dbReference type="Gene3D" id="3.30.160.60">
    <property type="entry name" value="Classic Zinc Finger"/>
    <property type="match status" value="10"/>
</dbReference>
<feature type="region of interest" description="Disordered" evidence="12">
    <location>
        <begin position="324"/>
        <end position="364"/>
    </location>
</feature>
<feature type="domain" description="C2H2-type" evidence="13">
    <location>
        <begin position="133"/>
        <end position="160"/>
    </location>
</feature>
<dbReference type="OrthoDB" id="9892983at2759"/>
<evidence type="ECO:0000313" key="14">
    <source>
        <dbReference type="EMBL" id="KAG9474691.1"/>
    </source>
</evidence>
<keyword evidence="6" id="KW-0862">Zinc</keyword>
<dbReference type="FunFam" id="3.30.160.60:FF:000802">
    <property type="entry name" value="CCCTC-binding factor like"/>
    <property type="match status" value="1"/>
</dbReference>
<evidence type="ECO:0000256" key="6">
    <source>
        <dbReference type="ARBA" id="ARBA00022833"/>
    </source>
</evidence>
<dbReference type="Pfam" id="PF13912">
    <property type="entry name" value="zf-C2H2_6"/>
    <property type="match status" value="1"/>
</dbReference>
<dbReference type="Proteomes" id="UP000770717">
    <property type="component" value="Unassembled WGS sequence"/>
</dbReference>
<keyword evidence="7" id="KW-0805">Transcription regulation</keyword>
<keyword evidence="4" id="KW-0677">Repeat</keyword>
<dbReference type="Pfam" id="PF00096">
    <property type="entry name" value="zf-C2H2"/>
    <property type="match status" value="3"/>
</dbReference>
<evidence type="ECO:0000256" key="9">
    <source>
        <dbReference type="ARBA" id="ARBA00023163"/>
    </source>
</evidence>
<keyword evidence="15" id="KW-1185">Reference proteome</keyword>
<evidence type="ECO:0000313" key="15">
    <source>
        <dbReference type="Proteomes" id="UP000770717"/>
    </source>
</evidence>
<evidence type="ECO:0000256" key="10">
    <source>
        <dbReference type="ARBA" id="ARBA00023242"/>
    </source>
</evidence>
<comment type="caution">
    <text evidence="14">The sequence shown here is derived from an EMBL/GenBank/DDBJ whole genome shotgun (WGS) entry which is preliminary data.</text>
</comment>
<dbReference type="GO" id="GO:0010468">
    <property type="term" value="P:regulation of gene expression"/>
    <property type="evidence" value="ECO:0007669"/>
    <property type="project" value="TreeGrafter"/>
</dbReference>
<dbReference type="InterPro" id="IPR036236">
    <property type="entry name" value="Znf_C2H2_sf"/>
</dbReference>
<protein>
    <recommendedName>
        <fullName evidence="13">C2H2-type domain-containing protein</fullName>
    </recommendedName>
</protein>
<evidence type="ECO:0000256" key="1">
    <source>
        <dbReference type="ARBA" id="ARBA00004123"/>
    </source>
</evidence>
<feature type="domain" description="C2H2-type" evidence="13">
    <location>
        <begin position="218"/>
        <end position="245"/>
    </location>
</feature>
<accession>A0A8J6ETG2</accession>
<dbReference type="Pfam" id="PF12874">
    <property type="entry name" value="zf-met"/>
    <property type="match status" value="1"/>
</dbReference>
<feature type="domain" description="C2H2-type" evidence="13">
    <location>
        <begin position="161"/>
        <end position="189"/>
    </location>
</feature>
<name>A0A8J6ETG2_ELECQ</name>
<feature type="domain" description="C2H2-type" evidence="13">
    <location>
        <begin position="640"/>
        <end position="667"/>
    </location>
</feature>
<dbReference type="InterPro" id="IPR013087">
    <property type="entry name" value="Znf_C2H2_type"/>
</dbReference>
<dbReference type="GO" id="GO:0003690">
    <property type="term" value="F:double-stranded DNA binding"/>
    <property type="evidence" value="ECO:0007669"/>
    <property type="project" value="UniProtKB-ARBA"/>
</dbReference>
<feature type="domain" description="C2H2-type" evidence="13">
    <location>
        <begin position="552"/>
        <end position="579"/>
    </location>
</feature>
<evidence type="ECO:0000256" key="4">
    <source>
        <dbReference type="ARBA" id="ARBA00022737"/>
    </source>
</evidence>
<evidence type="ECO:0000256" key="3">
    <source>
        <dbReference type="ARBA" id="ARBA00022723"/>
    </source>
</evidence>
<dbReference type="PANTHER" id="PTHR16515">
    <property type="entry name" value="PR DOMAIN ZINC FINGER PROTEIN"/>
    <property type="match status" value="1"/>
</dbReference>
<feature type="domain" description="C2H2-type" evidence="13">
    <location>
        <begin position="306"/>
        <end position="333"/>
    </location>
</feature>
<gene>
    <name evidence="14" type="ORF">GDO78_004806</name>
</gene>
<dbReference type="FunFam" id="3.30.160.60:FF:001370">
    <property type="entry name" value="Zinc finger protein"/>
    <property type="match status" value="1"/>
</dbReference>
<dbReference type="FunFam" id="3.30.160.60:FF:000446">
    <property type="entry name" value="Zinc finger protein"/>
    <property type="match status" value="2"/>
</dbReference>
<keyword evidence="5 11" id="KW-0863">Zinc-finger</keyword>
<dbReference type="PROSITE" id="PS00028">
    <property type="entry name" value="ZINC_FINGER_C2H2_1"/>
    <property type="match status" value="8"/>
</dbReference>
<keyword evidence="8" id="KW-0238">DNA-binding</keyword>
<feature type="domain" description="C2H2-type" evidence="13">
    <location>
        <begin position="496"/>
        <end position="523"/>
    </location>
</feature>
<evidence type="ECO:0000259" key="13">
    <source>
        <dbReference type="PROSITE" id="PS50157"/>
    </source>
</evidence>
<evidence type="ECO:0000256" key="5">
    <source>
        <dbReference type="ARBA" id="ARBA00022771"/>
    </source>
</evidence>
<organism evidence="14 15">
    <name type="scientific">Eleutherodactylus coqui</name>
    <name type="common">Puerto Rican coqui</name>
    <dbReference type="NCBI Taxonomy" id="57060"/>
    <lineage>
        <taxon>Eukaryota</taxon>
        <taxon>Metazoa</taxon>
        <taxon>Chordata</taxon>
        <taxon>Craniata</taxon>
        <taxon>Vertebrata</taxon>
        <taxon>Euteleostomi</taxon>
        <taxon>Amphibia</taxon>
        <taxon>Batrachia</taxon>
        <taxon>Anura</taxon>
        <taxon>Neobatrachia</taxon>
        <taxon>Hyloidea</taxon>
        <taxon>Eleutherodactylidae</taxon>
        <taxon>Eleutherodactylinae</taxon>
        <taxon>Eleutherodactylus</taxon>
        <taxon>Eleutherodactylus</taxon>
    </lineage>
</organism>
<dbReference type="InterPro" id="IPR050331">
    <property type="entry name" value="Zinc_finger"/>
</dbReference>
<evidence type="ECO:0000256" key="12">
    <source>
        <dbReference type="SAM" id="MobiDB-lite"/>
    </source>
</evidence>